<feature type="transmembrane region" description="Helical" evidence="9">
    <location>
        <begin position="105"/>
        <end position="126"/>
    </location>
</feature>
<evidence type="ECO:0000256" key="1">
    <source>
        <dbReference type="ARBA" id="ARBA00004370"/>
    </source>
</evidence>
<keyword evidence="12" id="KW-1185">Reference proteome</keyword>
<sequence>MPGRKRPGSGDETITATRALDPEDLAPAAGSAGSTAGKSTGKPIGKPAGKSSGKSAAAAAPRAAARAAGAPRAAGASPAPSGSGADTAGTVLAFPEPPARRRRRIAWITVGSALLATALFFVLLYFSPMLALKTVEVEGTSLLPRAQAEAALEPLKGQTLPTISDADVEDLLKDRPEIEKVEVAAQPPSTLVVKVTERIPVAVLQEGGGHVLIDEEGRRLAAAPDRAAVPLPLIAGGGEAVNAKVFPSITAVLAALPPEVLARLENASAQTVDSVELKLNSGQTVFWGSADANEAKARVLEALLKMEPSDPPVQVYDVSTPERPVTR</sequence>
<dbReference type="Pfam" id="PF03799">
    <property type="entry name" value="FtsQ_DivIB_C"/>
    <property type="match status" value="1"/>
</dbReference>
<evidence type="ECO:0000256" key="2">
    <source>
        <dbReference type="ARBA" id="ARBA00022475"/>
    </source>
</evidence>
<reference evidence="11" key="1">
    <citation type="submission" date="2022-09" db="EMBL/GenBank/DDBJ databases">
        <title>Novel species in genus Arthrobacter.</title>
        <authorList>
            <person name="Liu Y."/>
        </authorList>
    </citation>
    <scope>NUCLEOTIDE SEQUENCE</scope>
    <source>
        <strain evidence="11">Zg-Y815</strain>
    </source>
</reference>
<evidence type="ECO:0000256" key="3">
    <source>
        <dbReference type="ARBA" id="ARBA00022618"/>
    </source>
</evidence>
<evidence type="ECO:0000256" key="9">
    <source>
        <dbReference type="SAM" id="Phobius"/>
    </source>
</evidence>
<evidence type="ECO:0000256" key="7">
    <source>
        <dbReference type="ARBA" id="ARBA00023306"/>
    </source>
</evidence>
<dbReference type="PANTHER" id="PTHR37820:SF1">
    <property type="entry name" value="CELL DIVISION PROTEIN FTSQ"/>
    <property type="match status" value="1"/>
</dbReference>
<dbReference type="Gene3D" id="3.10.20.310">
    <property type="entry name" value="membrane protein fhac"/>
    <property type="match status" value="1"/>
</dbReference>
<gene>
    <name evidence="11" type="ORF">N2K95_06250</name>
</gene>
<feature type="region of interest" description="Disordered" evidence="8">
    <location>
        <begin position="1"/>
        <end position="95"/>
    </location>
</feature>
<name>A0ABY5YW11_9MICC</name>
<keyword evidence="3" id="KW-0132">Cell division</keyword>
<dbReference type="RefSeq" id="WP_260653362.1">
    <property type="nucleotide sequence ID" value="NZ_CP104275.1"/>
</dbReference>
<keyword evidence="5 9" id="KW-1133">Transmembrane helix</keyword>
<dbReference type="InterPro" id="IPR034746">
    <property type="entry name" value="POTRA"/>
</dbReference>
<evidence type="ECO:0000256" key="5">
    <source>
        <dbReference type="ARBA" id="ARBA00022989"/>
    </source>
</evidence>
<evidence type="ECO:0000313" key="12">
    <source>
        <dbReference type="Proteomes" id="UP001059859"/>
    </source>
</evidence>
<protein>
    <submittedName>
        <fullName evidence="11">FtsQ-type POTRA domain-containing protein</fullName>
    </submittedName>
</protein>
<dbReference type="InterPro" id="IPR050487">
    <property type="entry name" value="FtsQ_DivIB"/>
</dbReference>
<comment type="subcellular location">
    <subcellularLocation>
        <location evidence="1">Membrane</location>
    </subcellularLocation>
</comment>
<accession>A0ABY5YW11</accession>
<dbReference type="Proteomes" id="UP001059859">
    <property type="component" value="Chromosome"/>
</dbReference>
<dbReference type="Pfam" id="PF08478">
    <property type="entry name" value="POTRA_1"/>
    <property type="match status" value="1"/>
</dbReference>
<evidence type="ECO:0000259" key="10">
    <source>
        <dbReference type="PROSITE" id="PS51779"/>
    </source>
</evidence>
<keyword evidence="6 9" id="KW-0472">Membrane</keyword>
<dbReference type="PROSITE" id="PS51779">
    <property type="entry name" value="POTRA"/>
    <property type="match status" value="1"/>
</dbReference>
<keyword evidence="7" id="KW-0131">Cell cycle</keyword>
<evidence type="ECO:0000313" key="11">
    <source>
        <dbReference type="EMBL" id="UWX98248.1"/>
    </source>
</evidence>
<keyword evidence="4 9" id="KW-0812">Transmembrane</keyword>
<dbReference type="InterPro" id="IPR005548">
    <property type="entry name" value="Cell_div_FtsQ/DivIB_C"/>
</dbReference>
<proteinExistence type="predicted"/>
<keyword evidence="2" id="KW-1003">Cell membrane</keyword>
<evidence type="ECO:0000256" key="4">
    <source>
        <dbReference type="ARBA" id="ARBA00022692"/>
    </source>
</evidence>
<dbReference type="PANTHER" id="PTHR37820">
    <property type="entry name" value="CELL DIVISION PROTEIN DIVIB"/>
    <property type="match status" value="1"/>
</dbReference>
<evidence type="ECO:0000256" key="6">
    <source>
        <dbReference type="ARBA" id="ARBA00023136"/>
    </source>
</evidence>
<organism evidence="11 12">
    <name type="scientific">Arthrobacter zhaoxinii</name>
    <dbReference type="NCBI Taxonomy" id="2964616"/>
    <lineage>
        <taxon>Bacteria</taxon>
        <taxon>Bacillati</taxon>
        <taxon>Actinomycetota</taxon>
        <taxon>Actinomycetes</taxon>
        <taxon>Micrococcales</taxon>
        <taxon>Micrococcaceae</taxon>
        <taxon>Arthrobacter</taxon>
    </lineage>
</organism>
<evidence type="ECO:0000256" key="8">
    <source>
        <dbReference type="SAM" id="MobiDB-lite"/>
    </source>
</evidence>
<feature type="compositionally biased region" description="Low complexity" evidence="8">
    <location>
        <begin position="28"/>
        <end position="85"/>
    </location>
</feature>
<feature type="domain" description="POTRA" evidence="10">
    <location>
        <begin position="130"/>
        <end position="198"/>
    </location>
</feature>
<dbReference type="InterPro" id="IPR013685">
    <property type="entry name" value="POTRA_FtsQ_type"/>
</dbReference>
<dbReference type="EMBL" id="CP104275">
    <property type="protein sequence ID" value="UWX98248.1"/>
    <property type="molecule type" value="Genomic_DNA"/>
</dbReference>